<name>A0AAD5DEQ0_AMBAR</name>
<dbReference type="InterPro" id="IPR025525">
    <property type="entry name" value="hAT-like_transposase_RNase-H"/>
</dbReference>
<protein>
    <recommendedName>
        <fullName evidence="6">Zinc finger BED domain-containing protein RICESLEEPER 2-like</fullName>
    </recommendedName>
</protein>
<proteinExistence type="predicted"/>
<evidence type="ECO:0000313" key="5">
    <source>
        <dbReference type="Proteomes" id="UP001206925"/>
    </source>
</evidence>
<dbReference type="EMBL" id="JAMZMK010000035">
    <property type="protein sequence ID" value="KAI7758017.1"/>
    <property type="molecule type" value="Genomic_DNA"/>
</dbReference>
<dbReference type="SUPFAM" id="SSF53098">
    <property type="entry name" value="Ribonuclease H-like"/>
    <property type="match status" value="1"/>
</dbReference>
<evidence type="ECO:0000259" key="3">
    <source>
        <dbReference type="Pfam" id="PF14372"/>
    </source>
</evidence>
<feature type="domain" description="hAT-like transposase RNase-H fold" evidence="3">
    <location>
        <begin position="364"/>
        <end position="468"/>
    </location>
</feature>
<dbReference type="Pfam" id="PF14372">
    <property type="entry name" value="hAT-like_RNase-H"/>
    <property type="match status" value="1"/>
</dbReference>
<dbReference type="Proteomes" id="UP001206925">
    <property type="component" value="Unassembled WGS sequence"/>
</dbReference>
<organism evidence="4 5">
    <name type="scientific">Ambrosia artemisiifolia</name>
    <name type="common">Common ragweed</name>
    <dbReference type="NCBI Taxonomy" id="4212"/>
    <lineage>
        <taxon>Eukaryota</taxon>
        <taxon>Viridiplantae</taxon>
        <taxon>Streptophyta</taxon>
        <taxon>Embryophyta</taxon>
        <taxon>Tracheophyta</taxon>
        <taxon>Spermatophyta</taxon>
        <taxon>Magnoliopsida</taxon>
        <taxon>eudicotyledons</taxon>
        <taxon>Gunneridae</taxon>
        <taxon>Pentapetalae</taxon>
        <taxon>asterids</taxon>
        <taxon>campanulids</taxon>
        <taxon>Asterales</taxon>
        <taxon>Asteraceae</taxon>
        <taxon>Asteroideae</taxon>
        <taxon>Heliantheae alliance</taxon>
        <taxon>Heliantheae</taxon>
        <taxon>Ambrosia</taxon>
    </lineage>
</organism>
<dbReference type="PANTHER" id="PTHR46481:SF7">
    <property type="entry name" value="ZINC FINGER BED DOMAIN-CONTAINING PROTEIN RICESLEEPER 2-LIKE"/>
    <property type="match status" value="1"/>
</dbReference>
<dbReference type="PANTHER" id="PTHR46481">
    <property type="entry name" value="ZINC FINGER BED DOMAIN-CONTAINING PROTEIN 4"/>
    <property type="match status" value="1"/>
</dbReference>
<dbReference type="InterPro" id="IPR008906">
    <property type="entry name" value="HATC_C_dom"/>
</dbReference>
<gene>
    <name evidence="4" type="ORF">M8C21_005429</name>
</gene>
<feature type="domain" description="HAT C-terminal dimerisation" evidence="2">
    <location>
        <begin position="521"/>
        <end position="603"/>
    </location>
</feature>
<dbReference type="Pfam" id="PF05699">
    <property type="entry name" value="Dimer_Tnp_hAT"/>
    <property type="match status" value="1"/>
</dbReference>
<keyword evidence="1" id="KW-0238">DNA-binding</keyword>
<accession>A0AAD5DEQ0</accession>
<evidence type="ECO:0000313" key="4">
    <source>
        <dbReference type="EMBL" id="KAI7758017.1"/>
    </source>
</evidence>
<dbReference type="InterPro" id="IPR052035">
    <property type="entry name" value="ZnF_BED_domain_contain"/>
</dbReference>
<dbReference type="GO" id="GO:0003677">
    <property type="term" value="F:DNA binding"/>
    <property type="evidence" value="ECO:0007669"/>
    <property type="project" value="UniProtKB-KW"/>
</dbReference>
<sequence>MESQKKRKAKSICEYFERLDDTEGKIKAKCSHCSQACDEDGNVKQHSDGCKLNPNNLPIDSENRRRRKALVKMIILDQFPFLTVQSVEFKALTESLCPDFSIPSQLTVAKDCCEYFLEKKKKLRKLFTENKQRVCLAVSMWTSEEGLDYMCLSAQFIDDDWVLHNKIINFKPVPSDEGDEIGMTIIKCLEVWGIENVLTITMDNSSASDVAVSYLKRRLPNLFSGGKYLHVRCMTHFINLVVKEGFRSLNDTIERIRSAVRYLTISPEGLDKFKSCVAEKGLESKTFFRLDWPDRWNTTSDMLKRASEFEKAFELFETKDPDFKDYLENDDYIENDVPSRTDWTYARKFASLLEFFKRKATDISSTTYVVANQFFSEVMNFDAHLYKMSNEQEPRFKLMANTMSQMFDEYWGDQKKSCMMLYFAVILDPRMKLEIIKFGLTKMCNLKKAPNTEHEVVDKMVEDTVKDIADEFGLLFNEYELLYKTTNSDIPSNENFSQSDNSFFDDFLMSCRVGPSDTTTELQKYLNSATIPYNQEFDVLQWWKLNASRYPTLSKMAKDILAIPLSTVATESAFYTDKQVLSSDRSALPPLLIEALFVTHDWIRTSRKDVIKEEEDLSDVEFF</sequence>
<dbReference type="InterPro" id="IPR012337">
    <property type="entry name" value="RNaseH-like_sf"/>
</dbReference>
<evidence type="ECO:0008006" key="6">
    <source>
        <dbReference type="Google" id="ProtNLM"/>
    </source>
</evidence>
<keyword evidence="5" id="KW-1185">Reference proteome</keyword>
<dbReference type="AlphaFoldDB" id="A0AAD5DEQ0"/>
<comment type="caution">
    <text evidence="4">The sequence shown here is derived from an EMBL/GenBank/DDBJ whole genome shotgun (WGS) entry which is preliminary data.</text>
</comment>
<dbReference type="GO" id="GO:0046983">
    <property type="term" value="F:protein dimerization activity"/>
    <property type="evidence" value="ECO:0007669"/>
    <property type="project" value="InterPro"/>
</dbReference>
<evidence type="ECO:0000259" key="2">
    <source>
        <dbReference type="Pfam" id="PF05699"/>
    </source>
</evidence>
<evidence type="ECO:0000256" key="1">
    <source>
        <dbReference type="ARBA" id="ARBA00023125"/>
    </source>
</evidence>
<reference evidence="4" key="1">
    <citation type="submission" date="2022-06" db="EMBL/GenBank/DDBJ databases">
        <title>Uncovering the hologenomic basis of an extraordinary plant invasion.</title>
        <authorList>
            <person name="Bieker V.C."/>
            <person name="Martin M.D."/>
            <person name="Gilbert T."/>
            <person name="Hodgins K."/>
            <person name="Battlay P."/>
            <person name="Petersen B."/>
            <person name="Wilson J."/>
        </authorList>
    </citation>
    <scope>NUCLEOTIDE SEQUENCE</scope>
    <source>
        <strain evidence="4">AA19_3_7</strain>
        <tissue evidence="4">Leaf</tissue>
    </source>
</reference>